<sequence>MDKGGNRSDQSVGNGSRCWKSQHTSSHKGMPAFYRFGHVGFIKLLAANARPSALYHKLCKLIALEILNIARENINLYIFYRLN</sequence>
<proteinExistence type="predicted"/>
<accession>B2IF87</accession>
<gene>
    <name evidence="2" type="ordered locus">Bind_2030</name>
</gene>
<keyword evidence="3" id="KW-1185">Reference proteome</keyword>
<reference evidence="2 3" key="2">
    <citation type="journal article" date="2010" name="J. Bacteriol.">
        <title>Complete genome sequence of Beijerinckia indica subsp. indica.</title>
        <authorList>
            <person name="Tamas I."/>
            <person name="Dedysh S.N."/>
            <person name="Liesack W."/>
            <person name="Stott M.B."/>
            <person name="Alam M."/>
            <person name="Murrell J.C."/>
            <person name="Dunfield P.F."/>
        </authorList>
    </citation>
    <scope>NUCLEOTIDE SEQUENCE [LARGE SCALE GENOMIC DNA]</scope>
    <source>
        <strain evidence="3">ATCC 9039 / DSM 1715 / NCIMB 8712</strain>
    </source>
</reference>
<dbReference type="AlphaFoldDB" id="B2IF87"/>
<dbReference type="KEGG" id="bid:Bind_2030"/>
<feature type="compositionally biased region" description="Polar residues" evidence="1">
    <location>
        <begin position="7"/>
        <end position="24"/>
    </location>
</feature>
<evidence type="ECO:0000313" key="2">
    <source>
        <dbReference type="EMBL" id="ACB95652.1"/>
    </source>
</evidence>
<evidence type="ECO:0000256" key="1">
    <source>
        <dbReference type="SAM" id="MobiDB-lite"/>
    </source>
</evidence>
<dbReference type="EMBL" id="CP001016">
    <property type="protein sequence ID" value="ACB95652.1"/>
    <property type="molecule type" value="Genomic_DNA"/>
</dbReference>
<protein>
    <submittedName>
        <fullName evidence="2">Uncharacterized protein</fullName>
    </submittedName>
</protein>
<feature type="region of interest" description="Disordered" evidence="1">
    <location>
        <begin position="1"/>
        <end position="26"/>
    </location>
</feature>
<dbReference type="HOGENOM" id="CLU_2535814_0_0_5"/>
<reference evidence="3" key="1">
    <citation type="submission" date="2008-03" db="EMBL/GenBank/DDBJ databases">
        <title>Complete sequence of chromosome of Beijerinckia indica subsp. indica ATCC 9039.</title>
        <authorList>
            <consortium name="US DOE Joint Genome Institute"/>
            <person name="Copeland A."/>
            <person name="Lucas S."/>
            <person name="Lapidus A."/>
            <person name="Glavina del Rio T."/>
            <person name="Dalin E."/>
            <person name="Tice H."/>
            <person name="Bruce D."/>
            <person name="Goodwin L."/>
            <person name="Pitluck S."/>
            <person name="LaButti K."/>
            <person name="Schmutz J."/>
            <person name="Larimer F."/>
            <person name="Land M."/>
            <person name="Hauser L."/>
            <person name="Kyrpides N."/>
            <person name="Mikhailova N."/>
            <person name="Dunfield P.F."/>
            <person name="Dedysh S.N."/>
            <person name="Liesack W."/>
            <person name="Saw J.H."/>
            <person name="Alam M."/>
            <person name="Chen Y."/>
            <person name="Murrell J.C."/>
            <person name="Richardson P."/>
        </authorList>
    </citation>
    <scope>NUCLEOTIDE SEQUENCE [LARGE SCALE GENOMIC DNA]</scope>
    <source>
        <strain evidence="3">ATCC 9039 / DSM 1715 / NCIMB 8712</strain>
    </source>
</reference>
<dbReference type="Proteomes" id="UP000001695">
    <property type="component" value="Chromosome"/>
</dbReference>
<organism evidence="2 3">
    <name type="scientific">Beijerinckia indica subsp. indica (strain ATCC 9039 / DSM 1715 / NCIMB 8712)</name>
    <dbReference type="NCBI Taxonomy" id="395963"/>
    <lineage>
        <taxon>Bacteria</taxon>
        <taxon>Pseudomonadati</taxon>
        <taxon>Pseudomonadota</taxon>
        <taxon>Alphaproteobacteria</taxon>
        <taxon>Hyphomicrobiales</taxon>
        <taxon>Beijerinckiaceae</taxon>
        <taxon>Beijerinckia</taxon>
    </lineage>
</organism>
<dbReference type="STRING" id="395963.Bind_2030"/>
<evidence type="ECO:0000313" key="3">
    <source>
        <dbReference type="Proteomes" id="UP000001695"/>
    </source>
</evidence>
<name>B2IF87_BEII9</name>